<dbReference type="InterPro" id="IPR007320">
    <property type="entry name" value="PDCD2_C"/>
</dbReference>
<evidence type="ECO:0000256" key="3">
    <source>
        <dbReference type="ARBA" id="ARBA00022771"/>
    </source>
</evidence>
<feature type="compositionally biased region" description="Acidic residues" evidence="10">
    <location>
        <begin position="289"/>
        <end position="306"/>
    </location>
</feature>
<dbReference type="GO" id="GO:0008270">
    <property type="term" value="F:zinc ion binding"/>
    <property type="evidence" value="ECO:0007669"/>
    <property type="project" value="UniProtKB-KW"/>
</dbReference>
<keyword evidence="14" id="KW-1185">Reference proteome</keyword>
<dbReference type="GO" id="GO:0031410">
    <property type="term" value="C:cytoplasmic vesicle"/>
    <property type="evidence" value="ECO:0007669"/>
    <property type="project" value="UniProtKB-KW"/>
</dbReference>
<keyword evidence="2" id="KW-0479">Metal-binding</keyword>
<feature type="compositionally biased region" description="Basic and acidic residues" evidence="10">
    <location>
        <begin position="330"/>
        <end position="343"/>
    </location>
</feature>
<evidence type="ECO:0000256" key="10">
    <source>
        <dbReference type="SAM" id="MobiDB-lite"/>
    </source>
</evidence>
<feature type="domain" description="MYND-type" evidence="12">
    <location>
        <begin position="211"/>
        <end position="247"/>
    </location>
</feature>
<name>A0A8S1GQY7_9PELO</name>
<dbReference type="EMBL" id="CAJGYM010000003">
    <property type="protein sequence ID" value="CAD6186045.1"/>
    <property type="molecule type" value="Genomic_DNA"/>
</dbReference>
<feature type="region of interest" description="Disordered" evidence="10">
    <location>
        <begin position="289"/>
        <end position="308"/>
    </location>
</feature>
<dbReference type="GO" id="GO:0070072">
    <property type="term" value="P:vacuolar proton-transporting V-type ATPase complex assembly"/>
    <property type="evidence" value="ECO:0007669"/>
    <property type="project" value="InterPro"/>
</dbReference>
<evidence type="ECO:0000259" key="12">
    <source>
        <dbReference type="PROSITE" id="PS50865"/>
    </source>
</evidence>
<dbReference type="GO" id="GO:0005634">
    <property type="term" value="C:nucleus"/>
    <property type="evidence" value="ECO:0007669"/>
    <property type="project" value="TreeGrafter"/>
</dbReference>
<keyword evidence="8" id="KW-0968">Cytoplasmic vesicle</keyword>
<protein>
    <recommendedName>
        <fullName evidence="12">MYND-type domain-containing protein</fullName>
    </recommendedName>
</protein>
<evidence type="ECO:0000313" key="13">
    <source>
        <dbReference type="EMBL" id="CAD6186045.1"/>
    </source>
</evidence>
<dbReference type="PROSITE" id="PS50865">
    <property type="entry name" value="ZF_MYND_2"/>
    <property type="match status" value="1"/>
</dbReference>
<keyword evidence="1 11" id="KW-0812">Transmembrane</keyword>
<dbReference type="Pfam" id="PF01753">
    <property type="entry name" value="zf-MYND"/>
    <property type="match status" value="1"/>
</dbReference>
<evidence type="ECO:0000256" key="7">
    <source>
        <dbReference type="ARBA" id="ARBA00023136"/>
    </source>
</evidence>
<dbReference type="AlphaFoldDB" id="A0A8S1GQY7"/>
<dbReference type="PROSITE" id="PS01360">
    <property type="entry name" value="ZF_MYND_1"/>
    <property type="match status" value="1"/>
</dbReference>
<dbReference type="PANTHER" id="PTHR12298:SF4">
    <property type="entry name" value="PROGRAMMED CELL DEATH PROTEIN 2"/>
    <property type="match status" value="1"/>
</dbReference>
<dbReference type="Proteomes" id="UP000835052">
    <property type="component" value="Unassembled WGS sequence"/>
</dbReference>
<evidence type="ECO:0000256" key="5">
    <source>
        <dbReference type="ARBA" id="ARBA00022833"/>
    </source>
</evidence>
<reference evidence="13" key="1">
    <citation type="submission" date="2020-10" db="EMBL/GenBank/DDBJ databases">
        <authorList>
            <person name="Kikuchi T."/>
        </authorList>
    </citation>
    <scope>NUCLEOTIDE SEQUENCE</scope>
    <source>
        <strain evidence="13">NKZ352</strain>
    </source>
</reference>
<dbReference type="PANTHER" id="PTHR12298">
    <property type="entry name" value="PCDC2 PROGRAMMED CELL DEATH PROTEIN 2 -RELATED"/>
    <property type="match status" value="1"/>
</dbReference>
<dbReference type="InterPro" id="IPR019013">
    <property type="entry name" value="Vma21"/>
</dbReference>
<dbReference type="Gene3D" id="6.10.140.2220">
    <property type="match status" value="1"/>
</dbReference>
<evidence type="ECO:0000256" key="9">
    <source>
        <dbReference type="PROSITE-ProRule" id="PRU00134"/>
    </source>
</evidence>
<proteinExistence type="predicted"/>
<keyword evidence="3 9" id="KW-0863">Zinc-finger</keyword>
<keyword evidence="7 11" id="KW-0472">Membrane</keyword>
<evidence type="ECO:0000256" key="1">
    <source>
        <dbReference type="ARBA" id="ARBA00022692"/>
    </source>
</evidence>
<comment type="caution">
    <text evidence="13">The sequence shown here is derived from an EMBL/GenBank/DDBJ whole genome shotgun (WGS) entry which is preliminary data.</text>
</comment>
<feature type="transmembrane region" description="Helical" evidence="11">
    <location>
        <begin position="20"/>
        <end position="38"/>
    </location>
</feature>
<dbReference type="InterPro" id="IPR002893">
    <property type="entry name" value="Znf_MYND"/>
</dbReference>
<dbReference type="OrthoDB" id="443682at2759"/>
<dbReference type="SUPFAM" id="SSF144232">
    <property type="entry name" value="HIT/MYND zinc finger-like"/>
    <property type="match status" value="1"/>
</dbReference>
<gene>
    <name evidence="13" type="ORF">CAUJ_LOCUS1964</name>
</gene>
<keyword evidence="6 11" id="KW-1133">Transmembrane helix</keyword>
<keyword evidence="4" id="KW-0256">Endoplasmic reticulum</keyword>
<evidence type="ECO:0000256" key="2">
    <source>
        <dbReference type="ARBA" id="ARBA00022723"/>
    </source>
</evidence>
<evidence type="ECO:0000313" key="14">
    <source>
        <dbReference type="Proteomes" id="UP000835052"/>
    </source>
</evidence>
<dbReference type="Pfam" id="PF09446">
    <property type="entry name" value="VMA21"/>
    <property type="match status" value="1"/>
</dbReference>
<dbReference type="Pfam" id="PF04194">
    <property type="entry name" value="PDCD2_C"/>
    <property type="match status" value="1"/>
</dbReference>
<organism evidence="13 14">
    <name type="scientific">Caenorhabditis auriculariae</name>
    <dbReference type="NCBI Taxonomy" id="2777116"/>
    <lineage>
        <taxon>Eukaryota</taxon>
        <taxon>Metazoa</taxon>
        <taxon>Ecdysozoa</taxon>
        <taxon>Nematoda</taxon>
        <taxon>Chromadorea</taxon>
        <taxon>Rhabditida</taxon>
        <taxon>Rhabditina</taxon>
        <taxon>Rhabditomorpha</taxon>
        <taxon>Rhabditoidea</taxon>
        <taxon>Rhabditidae</taxon>
        <taxon>Peloderinae</taxon>
        <taxon>Caenorhabditis</taxon>
    </lineage>
</organism>
<evidence type="ECO:0000256" key="4">
    <source>
        <dbReference type="ARBA" id="ARBA00022824"/>
    </source>
</evidence>
<evidence type="ECO:0000256" key="8">
    <source>
        <dbReference type="ARBA" id="ARBA00023329"/>
    </source>
</evidence>
<feature type="region of interest" description="Disordered" evidence="10">
    <location>
        <begin position="323"/>
        <end position="343"/>
    </location>
</feature>
<sequence length="450" mass="50981">MEELIPNLRDERVQGAVKNLLAYSLVILIVPLSSMFLLKQYFFEAFLGHTPNDSLTYSAVCAVVLVHVQDPHDEPVHLGFPVSLPPNELFRLRSQFLPLGKVGGKPSWLNPKALPHSNTLICKVCEKPMCFLIQVYASGPNEPEHSFHRSLFVFVCRNPKCSKPNDASNMAVFRCSLPRKNEFYSFDGPMDPDLDGDVPDPRLPPDGPKLCSLCGCSATKKCAKCQNTWYCSRDHQVVDWASHKTCCGVFPDESAEQPEPSNPANPFVFKEFGIELDQEYLNSDMFEELSDDEDDEDEDCVDDETDEDRKRRMDEFKKFAKQNESNANMTKEDLEAATEEQKRDGEFEKFNRLVSLNPEQIIRYKRFGEPLPATCQSPLPDPESVPPCENCSGPRRFEMQLMPHLLSIIEVDAIGQSIDWASVFIYTCSQSCEVPESGYAKEFLAKQDFS</sequence>
<evidence type="ECO:0000256" key="11">
    <source>
        <dbReference type="SAM" id="Phobius"/>
    </source>
</evidence>
<evidence type="ECO:0000256" key="6">
    <source>
        <dbReference type="ARBA" id="ARBA00022989"/>
    </source>
</evidence>
<accession>A0A8S1GQY7</accession>
<keyword evidence="5" id="KW-0862">Zinc</keyword>